<protein>
    <submittedName>
        <fullName evidence="2">Uncharacterized protein</fullName>
    </submittedName>
</protein>
<dbReference type="EMBL" id="BJXN01000019">
    <property type="protein sequence ID" value="GEM90726.1"/>
    <property type="molecule type" value="Genomic_DNA"/>
</dbReference>
<gene>
    <name evidence="2" type="ORF">ODE01S_21600</name>
</gene>
<dbReference type="Proteomes" id="UP000321827">
    <property type="component" value="Unassembled WGS sequence"/>
</dbReference>
<reference evidence="2 3" key="1">
    <citation type="submission" date="2019-07" db="EMBL/GenBank/DDBJ databases">
        <title>Whole genome shotgun sequence of Oceanithermus desulfurans NBRC 100063.</title>
        <authorList>
            <person name="Hosoyama A."/>
            <person name="Uohara A."/>
            <person name="Ohji S."/>
            <person name="Ichikawa N."/>
        </authorList>
    </citation>
    <scope>NUCLEOTIDE SEQUENCE [LARGE SCALE GENOMIC DNA]</scope>
    <source>
        <strain evidence="2 3">NBRC 100063</strain>
    </source>
</reference>
<name>A0A511RPM4_9DEIN</name>
<accession>A0A511RPM4</accession>
<comment type="caution">
    <text evidence="2">The sequence shown here is derived from an EMBL/GenBank/DDBJ whole genome shotgun (WGS) entry which is preliminary data.</text>
</comment>
<dbReference type="AlphaFoldDB" id="A0A511RPM4"/>
<feature type="region of interest" description="Disordered" evidence="1">
    <location>
        <begin position="1"/>
        <end position="20"/>
    </location>
</feature>
<evidence type="ECO:0000256" key="1">
    <source>
        <dbReference type="SAM" id="MobiDB-lite"/>
    </source>
</evidence>
<sequence length="79" mass="8602">MAPWALWAGNGTPSEGLGYHTPKGVSSRVGAGKTLSNNASWYTLLVVRRTPEKLVAPIYGPFFHRSLPPIPRRFVIGVV</sequence>
<organism evidence="2 3">
    <name type="scientific">Oceanithermus desulfurans NBRC 100063</name>
    <dbReference type="NCBI Taxonomy" id="1227550"/>
    <lineage>
        <taxon>Bacteria</taxon>
        <taxon>Thermotogati</taxon>
        <taxon>Deinococcota</taxon>
        <taxon>Deinococci</taxon>
        <taxon>Thermales</taxon>
        <taxon>Thermaceae</taxon>
        <taxon>Oceanithermus</taxon>
    </lineage>
</organism>
<evidence type="ECO:0000313" key="2">
    <source>
        <dbReference type="EMBL" id="GEM90726.1"/>
    </source>
</evidence>
<proteinExistence type="predicted"/>
<evidence type="ECO:0000313" key="3">
    <source>
        <dbReference type="Proteomes" id="UP000321827"/>
    </source>
</evidence>